<dbReference type="SMART" id="SM00530">
    <property type="entry name" value="HTH_XRE"/>
    <property type="match status" value="1"/>
</dbReference>
<evidence type="ECO:0000259" key="1">
    <source>
        <dbReference type="PROSITE" id="PS50943"/>
    </source>
</evidence>
<name>A0A7Y5EL69_9GAMM</name>
<dbReference type="InterPro" id="IPR010982">
    <property type="entry name" value="Lambda_DNA-bd_dom_sf"/>
</dbReference>
<gene>
    <name evidence="2" type="ORF">HRH59_09995</name>
</gene>
<sequence>MKHKLNLTSLMDKAGIEPLSAGAYLAKHLEKLELSASKAAAKMDCSQSTVSRLIKGDSDLTVDMAVRISRTFDIPVDALFNYDAHYKTWIAKKRLQAA</sequence>
<organism evidence="2 3">
    <name type="scientific">Rheinheimera lutimaris</name>
    <dbReference type="NCBI Taxonomy" id="2740584"/>
    <lineage>
        <taxon>Bacteria</taxon>
        <taxon>Pseudomonadati</taxon>
        <taxon>Pseudomonadota</taxon>
        <taxon>Gammaproteobacteria</taxon>
        <taxon>Chromatiales</taxon>
        <taxon>Chromatiaceae</taxon>
        <taxon>Rheinheimera</taxon>
    </lineage>
</organism>
<dbReference type="AlphaFoldDB" id="A0A7Y5EL69"/>
<dbReference type="SUPFAM" id="SSF47413">
    <property type="entry name" value="lambda repressor-like DNA-binding domains"/>
    <property type="match status" value="1"/>
</dbReference>
<evidence type="ECO:0000313" key="3">
    <source>
        <dbReference type="Proteomes" id="UP000523161"/>
    </source>
</evidence>
<evidence type="ECO:0000313" key="2">
    <source>
        <dbReference type="EMBL" id="NRQ42883.1"/>
    </source>
</evidence>
<dbReference type="GO" id="GO:0003677">
    <property type="term" value="F:DNA binding"/>
    <property type="evidence" value="ECO:0007669"/>
    <property type="project" value="InterPro"/>
</dbReference>
<dbReference type="PROSITE" id="PS50943">
    <property type="entry name" value="HTH_CROC1"/>
    <property type="match status" value="1"/>
</dbReference>
<dbReference type="InterPro" id="IPR013430">
    <property type="entry name" value="Toxin_antidote_HigA"/>
</dbReference>
<accession>A0A7Y5EL69</accession>
<dbReference type="Proteomes" id="UP000523161">
    <property type="component" value="Unassembled WGS sequence"/>
</dbReference>
<dbReference type="InterPro" id="IPR001387">
    <property type="entry name" value="Cro/C1-type_HTH"/>
</dbReference>
<keyword evidence="3" id="KW-1185">Reference proteome</keyword>
<dbReference type="RefSeq" id="WP_173501126.1">
    <property type="nucleotide sequence ID" value="NZ_JABSOD010000008.1"/>
</dbReference>
<reference evidence="2 3" key="1">
    <citation type="submission" date="2020-06" db="EMBL/GenBank/DDBJ databases">
        <title>Rheinheimera sp. nov., a marine bacterium isolated from coastal.</title>
        <authorList>
            <person name="Yu Q."/>
            <person name="Qi Y."/>
            <person name="Pu J."/>
        </authorList>
    </citation>
    <scope>NUCLEOTIDE SEQUENCE [LARGE SCALE GENOMIC DNA]</scope>
    <source>
        <strain evidence="2 3">YQF-2</strain>
    </source>
</reference>
<protein>
    <submittedName>
        <fullName evidence="2">HigA family addiction module antidote protein</fullName>
    </submittedName>
</protein>
<dbReference type="NCBIfam" id="TIGR02607">
    <property type="entry name" value="antidote_HigA"/>
    <property type="match status" value="1"/>
</dbReference>
<dbReference type="Gene3D" id="1.10.260.40">
    <property type="entry name" value="lambda repressor-like DNA-binding domains"/>
    <property type="match status" value="1"/>
</dbReference>
<dbReference type="Pfam" id="PF01381">
    <property type="entry name" value="HTH_3"/>
    <property type="match status" value="1"/>
</dbReference>
<proteinExistence type="predicted"/>
<feature type="domain" description="HTH cro/C1-type" evidence="1">
    <location>
        <begin position="25"/>
        <end position="79"/>
    </location>
</feature>
<dbReference type="EMBL" id="JABSOD010000008">
    <property type="protein sequence ID" value="NRQ42883.1"/>
    <property type="molecule type" value="Genomic_DNA"/>
</dbReference>
<comment type="caution">
    <text evidence="2">The sequence shown here is derived from an EMBL/GenBank/DDBJ whole genome shotgun (WGS) entry which is preliminary data.</text>
</comment>
<dbReference type="CDD" id="cd00093">
    <property type="entry name" value="HTH_XRE"/>
    <property type="match status" value="1"/>
</dbReference>